<dbReference type="Proteomes" id="UP000282529">
    <property type="component" value="Unassembled WGS sequence"/>
</dbReference>
<dbReference type="GO" id="GO:0005576">
    <property type="term" value="C:extracellular region"/>
    <property type="evidence" value="ECO:0007669"/>
    <property type="project" value="UniProtKB-SubCell"/>
</dbReference>
<feature type="domain" description="Flagellar hook-associated protein 2 C-terminal" evidence="7">
    <location>
        <begin position="230"/>
        <end position="488"/>
    </location>
</feature>
<dbReference type="GO" id="GO:0009424">
    <property type="term" value="C:bacterial-type flagellum hook"/>
    <property type="evidence" value="ECO:0007669"/>
    <property type="project" value="UniProtKB-UniRule"/>
</dbReference>
<dbReference type="PANTHER" id="PTHR30288">
    <property type="entry name" value="FLAGELLAR CAP/ASSEMBLY PROTEIN FLID"/>
    <property type="match status" value="1"/>
</dbReference>
<protein>
    <recommendedName>
        <fullName evidence="5">Flagellar hook-associated protein 2</fullName>
        <shortName evidence="5">HAP2</shortName>
    </recommendedName>
    <alternativeName>
        <fullName evidence="5">Flagellar cap protein</fullName>
    </alternativeName>
</protein>
<gene>
    <name evidence="8" type="ORF">EH198_16660</name>
</gene>
<evidence type="ECO:0000256" key="2">
    <source>
        <dbReference type="ARBA" id="ARBA00011255"/>
    </source>
</evidence>
<evidence type="ECO:0000259" key="6">
    <source>
        <dbReference type="Pfam" id="PF02465"/>
    </source>
</evidence>
<evidence type="ECO:0000313" key="9">
    <source>
        <dbReference type="Proteomes" id="UP000282529"/>
    </source>
</evidence>
<keyword evidence="3" id="KW-0175">Coiled coil</keyword>
<dbReference type="GO" id="GO:0071973">
    <property type="term" value="P:bacterial-type flagellum-dependent cell motility"/>
    <property type="evidence" value="ECO:0007669"/>
    <property type="project" value="TreeGrafter"/>
</dbReference>
<dbReference type="Pfam" id="PF02465">
    <property type="entry name" value="FliD_N"/>
    <property type="match status" value="1"/>
</dbReference>
<dbReference type="RefSeq" id="WP_124696644.1">
    <property type="nucleotide sequence ID" value="NZ_JBHUFE010000036.1"/>
</dbReference>
<dbReference type="EMBL" id="RQPI01000010">
    <property type="protein sequence ID" value="RQW10063.1"/>
    <property type="molecule type" value="Genomic_DNA"/>
</dbReference>
<comment type="function">
    <text evidence="5">Required for morphogenesis and for the elongation of the flagellar filament by facilitating polymerization of the flagellin monomers at the tip of growing filament. Forms a capping structure, which prevents flagellin subunits (transported through the central channel of the flagellum) from leaking out without polymerization at the distal end.</text>
</comment>
<comment type="subcellular location">
    <subcellularLocation>
        <location evidence="5">Secreted</location>
    </subcellularLocation>
    <subcellularLocation>
        <location evidence="5">Bacterial flagellum</location>
    </subcellularLocation>
</comment>
<reference evidence="8 9" key="1">
    <citation type="submission" date="2018-11" db="EMBL/GenBank/DDBJ databases">
        <title>Genome sequence of strain 7197.</title>
        <authorList>
            <person name="Gao J."/>
            <person name="Sun J."/>
        </authorList>
    </citation>
    <scope>NUCLEOTIDE SEQUENCE [LARGE SCALE GENOMIC DNA]</scope>
    <source>
        <strain evidence="8 9">7197</strain>
    </source>
</reference>
<dbReference type="GO" id="GO:0007155">
    <property type="term" value="P:cell adhesion"/>
    <property type="evidence" value="ECO:0007669"/>
    <property type="project" value="InterPro"/>
</dbReference>
<comment type="caution">
    <text evidence="8">The sequence shown here is derived from an EMBL/GenBank/DDBJ whole genome shotgun (WGS) entry which is preliminary data.</text>
</comment>
<evidence type="ECO:0000256" key="3">
    <source>
        <dbReference type="ARBA" id="ARBA00023054"/>
    </source>
</evidence>
<dbReference type="OrthoDB" id="9776025at2"/>
<proteinExistence type="inferred from homology"/>
<keyword evidence="8" id="KW-0969">Cilium</keyword>
<sequence length="499" mass="53778">MTTLRVSGIVSGIDTDSIVKQMMTAKRMPLDKLTQRKQVMEWQRDNYREINSKLVDFKTNKLTAYDKSSAMNTQTAVVTGDTTALKAEATADANGVSMDIQVVQLAKSATAETAGASMVKADGTRITSNSTLADLQAINTGVTASNTYTITVNNGVPIELSKDLSISEAISKINNTTDANVTAKFDEVTGKLTIASKTYSSSGTLTLGAGDTFQNLFGGVTDPISTYEPAKIKVLGSSGSTDLTFATNSFKLNGVQLTLLSQTTTSAKVTTTTDPAKALESIKSFVSDYNNLLSALNTKVSEERYTDYTPLSDDQKKEMTDTQIEAWETKAKSGLLKNDDILKSTLTSMRSALTDKLGQLSAIGITTGKYYENGKLYIDEDKLKQALSDNPQQVTTIFQGSSGSSTTGLFDSLSTGMTNAIEKLSTKAGTSKYSSDLTAAFKSDSVMGKELSDYTTRILNLQNQLNDYEDNLYKRFTAMETAISKYNSQSSSLTSYLNS</sequence>
<dbReference type="InterPro" id="IPR003481">
    <property type="entry name" value="FliD_N"/>
</dbReference>
<dbReference type="PANTHER" id="PTHR30288:SF0">
    <property type="entry name" value="FLAGELLAR HOOK-ASSOCIATED PROTEIN 2"/>
    <property type="match status" value="1"/>
</dbReference>
<dbReference type="InterPro" id="IPR010809">
    <property type="entry name" value="FliD_C"/>
</dbReference>
<keyword evidence="5" id="KW-0964">Secreted</keyword>
<evidence type="ECO:0000256" key="4">
    <source>
        <dbReference type="ARBA" id="ARBA00023143"/>
    </source>
</evidence>
<evidence type="ECO:0000259" key="7">
    <source>
        <dbReference type="Pfam" id="PF07195"/>
    </source>
</evidence>
<name>A0A3N9P1K0_9BACL</name>
<comment type="similarity">
    <text evidence="1 5">Belongs to the FliD family.</text>
</comment>
<accession>A0A3N9P1K0</accession>
<dbReference type="Pfam" id="PF07195">
    <property type="entry name" value="FliD_C"/>
    <property type="match status" value="1"/>
</dbReference>
<keyword evidence="9" id="KW-1185">Reference proteome</keyword>
<dbReference type="AlphaFoldDB" id="A0A3N9P1K0"/>
<evidence type="ECO:0000256" key="5">
    <source>
        <dbReference type="RuleBase" id="RU362066"/>
    </source>
</evidence>
<feature type="domain" description="Flagellar hook-associated protein 2 N-terminal" evidence="6">
    <location>
        <begin position="11"/>
        <end position="108"/>
    </location>
</feature>
<evidence type="ECO:0000256" key="1">
    <source>
        <dbReference type="ARBA" id="ARBA00009764"/>
    </source>
</evidence>
<organism evidence="8 9">
    <name type="scientific">Paenibacillus rhizophilus</name>
    <dbReference type="NCBI Taxonomy" id="1850366"/>
    <lineage>
        <taxon>Bacteria</taxon>
        <taxon>Bacillati</taxon>
        <taxon>Bacillota</taxon>
        <taxon>Bacilli</taxon>
        <taxon>Bacillales</taxon>
        <taxon>Paenibacillaceae</taxon>
        <taxon>Paenibacillus</taxon>
    </lineage>
</organism>
<evidence type="ECO:0000313" key="8">
    <source>
        <dbReference type="EMBL" id="RQW10063.1"/>
    </source>
</evidence>
<comment type="subunit">
    <text evidence="2 5">Homopentamer.</text>
</comment>
<keyword evidence="8" id="KW-0966">Cell projection</keyword>
<keyword evidence="8" id="KW-0282">Flagellum</keyword>
<dbReference type="InterPro" id="IPR040026">
    <property type="entry name" value="FliD"/>
</dbReference>
<keyword evidence="4 5" id="KW-0975">Bacterial flagellum</keyword>
<dbReference type="GO" id="GO:0009421">
    <property type="term" value="C:bacterial-type flagellum filament cap"/>
    <property type="evidence" value="ECO:0007669"/>
    <property type="project" value="InterPro"/>
</dbReference>